<dbReference type="AlphaFoldDB" id="A0A0R3CNQ9"/>
<dbReference type="Proteomes" id="UP000051380">
    <property type="component" value="Unassembled WGS sequence"/>
</dbReference>
<evidence type="ECO:0000313" key="2">
    <source>
        <dbReference type="Proteomes" id="UP000051380"/>
    </source>
</evidence>
<sequence length="59" mass="6586">MGLAYYNYHQDRSEAARRVLETVRSMRMVFEGRGAADHGGLPLPRGVVCTVTCTLEETL</sequence>
<evidence type="ECO:0000313" key="1">
    <source>
        <dbReference type="EMBL" id="KRP99369.1"/>
    </source>
</evidence>
<gene>
    <name evidence="1" type="ORF">AOQ72_12575</name>
</gene>
<comment type="caution">
    <text evidence="1">The sequence shown here is derived from an EMBL/GenBank/DDBJ whole genome shotgun (WGS) entry which is preliminary data.</text>
</comment>
<accession>A0A0R3CNQ9</accession>
<protein>
    <submittedName>
        <fullName evidence="1">Uncharacterized protein</fullName>
    </submittedName>
</protein>
<name>A0A0R3CNQ9_9BRAD</name>
<dbReference type="EMBL" id="LJYF01000012">
    <property type="protein sequence ID" value="KRP99369.1"/>
    <property type="molecule type" value="Genomic_DNA"/>
</dbReference>
<reference evidence="1 2" key="1">
    <citation type="submission" date="2015-09" db="EMBL/GenBank/DDBJ databases">
        <title>Draft Genome Sequence of the Strain BR 3267 (Bradyrhizobium yuanmingense) recommended as inoculant for cowpea in Brazil.</title>
        <authorList>
            <person name="Simoes-Araujo J.L."/>
            <person name="Zilli J.E."/>
        </authorList>
    </citation>
    <scope>NUCLEOTIDE SEQUENCE [LARGE SCALE GENOMIC DNA]</scope>
    <source>
        <strain evidence="1 2">BR3267</strain>
    </source>
</reference>
<organism evidence="1 2">
    <name type="scientific">Bradyrhizobium yuanmingense</name>
    <dbReference type="NCBI Taxonomy" id="108015"/>
    <lineage>
        <taxon>Bacteria</taxon>
        <taxon>Pseudomonadati</taxon>
        <taxon>Pseudomonadota</taxon>
        <taxon>Alphaproteobacteria</taxon>
        <taxon>Hyphomicrobiales</taxon>
        <taxon>Nitrobacteraceae</taxon>
        <taxon>Bradyrhizobium</taxon>
    </lineage>
</organism>
<proteinExistence type="predicted"/>